<evidence type="ECO:0000256" key="1">
    <source>
        <dbReference type="SAM" id="MobiDB-lite"/>
    </source>
</evidence>
<reference evidence="2" key="1">
    <citation type="submission" date="2020-11" db="EMBL/GenBank/DDBJ databases">
        <authorList>
            <person name="Tran Van P."/>
        </authorList>
    </citation>
    <scope>NUCLEOTIDE SEQUENCE</scope>
</reference>
<feature type="region of interest" description="Disordered" evidence="1">
    <location>
        <begin position="44"/>
        <end position="106"/>
    </location>
</feature>
<gene>
    <name evidence="2" type="ORF">TSIB3V08_LOCUS1187</name>
</gene>
<dbReference type="EMBL" id="OC000321">
    <property type="protein sequence ID" value="CAD7256912.1"/>
    <property type="molecule type" value="Genomic_DNA"/>
</dbReference>
<accession>A0A7R9FVT6</accession>
<protein>
    <submittedName>
        <fullName evidence="2">Uncharacterized protein</fullName>
    </submittedName>
</protein>
<sequence length="140" mass="14915">MNTLTTHLQLPQTQMEQIVKIENVAVVLAALAITHVTAQFLTTDSRSTPGRWDSQQGNSYPNTYRYNSQLGQGQSLGTPWQQRGQGVQSSQPGFGNQMGQSGQLGQKVNIGGGHLIGGSHLVVGEERTQSGGHNGCDASL</sequence>
<organism evidence="2">
    <name type="scientific">Timema shepardi</name>
    <name type="common">Walking stick</name>
    <dbReference type="NCBI Taxonomy" id="629360"/>
    <lineage>
        <taxon>Eukaryota</taxon>
        <taxon>Metazoa</taxon>
        <taxon>Ecdysozoa</taxon>
        <taxon>Arthropoda</taxon>
        <taxon>Hexapoda</taxon>
        <taxon>Insecta</taxon>
        <taxon>Pterygota</taxon>
        <taxon>Neoptera</taxon>
        <taxon>Polyneoptera</taxon>
        <taxon>Phasmatodea</taxon>
        <taxon>Timematodea</taxon>
        <taxon>Timematoidea</taxon>
        <taxon>Timematidae</taxon>
        <taxon>Timema</taxon>
    </lineage>
</organism>
<name>A0A7R9FVT6_TIMSH</name>
<proteinExistence type="predicted"/>
<evidence type="ECO:0000313" key="2">
    <source>
        <dbReference type="EMBL" id="CAD7256912.1"/>
    </source>
</evidence>
<dbReference type="AlphaFoldDB" id="A0A7R9FVT6"/>